<evidence type="ECO:0000313" key="1">
    <source>
        <dbReference type="EMBL" id="CAG9563224.1"/>
    </source>
</evidence>
<gene>
    <name evidence="1" type="ORF">DCHRY22_LOCUS4408</name>
</gene>
<proteinExistence type="predicted"/>
<name>A0A8J2QHS5_9NEOP</name>
<dbReference type="EMBL" id="CAKASE010000049">
    <property type="protein sequence ID" value="CAG9563224.1"/>
    <property type="molecule type" value="Genomic_DNA"/>
</dbReference>
<accession>A0A8J2QHS5</accession>
<organism evidence="1 2">
    <name type="scientific">Danaus chrysippus</name>
    <name type="common">African queen</name>
    <dbReference type="NCBI Taxonomy" id="151541"/>
    <lineage>
        <taxon>Eukaryota</taxon>
        <taxon>Metazoa</taxon>
        <taxon>Ecdysozoa</taxon>
        <taxon>Arthropoda</taxon>
        <taxon>Hexapoda</taxon>
        <taxon>Insecta</taxon>
        <taxon>Pterygota</taxon>
        <taxon>Neoptera</taxon>
        <taxon>Endopterygota</taxon>
        <taxon>Lepidoptera</taxon>
        <taxon>Glossata</taxon>
        <taxon>Ditrysia</taxon>
        <taxon>Papilionoidea</taxon>
        <taxon>Nymphalidae</taxon>
        <taxon>Danainae</taxon>
        <taxon>Danaini</taxon>
        <taxon>Danaina</taxon>
        <taxon>Danaus</taxon>
        <taxon>Anosia</taxon>
    </lineage>
</organism>
<reference evidence="1" key="1">
    <citation type="submission" date="2021-09" db="EMBL/GenBank/DDBJ databases">
        <authorList>
            <person name="Martin H S."/>
        </authorList>
    </citation>
    <scope>NUCLEOTIDE SEQUENCE</scope>
</reference>
<dbReference type="AlphaFoldDB" id="A0A8J2QHS5"/>
<evidence type="ECO:0000313" key="2">
    <source>
        <dbReference type="Proteomes" id="UP000789524"/>
    </source>
</evidence>
<dbReference type="Proteomes" id="UP000789524">
    <property type="component" value="Unassembled WGS sequence"/>
</dbReference>
<comment type="caution">
    <text evidence="1">The sequence shown here is derived from an EMBL/GenBank/DDBJ whole genome shotgun (WGS) entry which is preliminary data.</text>
</comment>
<keyword evidence="2" id="KW-1185">Reference proteome</keyword>
<protein>
    <submittedName>
        <fullName evidence="1">(African queen) hypothetical protein</fullName>
    </submittedName>
</protein>
<sequence length="81" mass="8464">MDYDPIMWEGDSSNCDVAQRQGGCSSTNTELLEDVAVSTVGARLKCARRSGRLPVVGGQGDACVRNPLPTCSVPSLSYGTG</sequence>